<sequence>MILLRELVPKRVMIRCLALASVWLSWTSWGMGGIQRSELIGLDEDGVFRAVPLENRNFETIETTQEHLRQITVSPDAARLFYFTDDELRSRDLDGQDLNILATELVNHDGLVLDEQAGTLYWRSAEGIHRVATDGTQATLLVADPTIDAFFLRPGVALYYLIGASVFRAGVDGSSPQPLVDLSVSTASSFVVNGDESLVHWLGDDLARTNVQSGVSEVLVQDLANAPYDLQFNGDETRLVWLDNAGVQSSDLLGQNLDRLFETDFSFGAFDWHTNTVWYTQSEIYLYRGDLVSGEATLLEAMGALYDPGSLSLRQDRIFFYDPIQETWATGPLQENTYTPFAEAEAFGNRNGALRFDPCSDAFFWFDETEVVHVDEAGNFVTSFQPAGVDRIDDLLLDLDREHLYITLLNESGVRGLLRTSLTGGDPTVVLEPLPVPAPQAGKFFVDGERNRIYAEEQNVLRAYDLNGVELFFRVWSGSSLFFLYNPLNGNFFEIIPHPFCRVDSEVRVIDLDTDRIAQQTVALDITHRPLLGLHVNRIVIPESSGTSYRFVALEELSQQLGDLPVQTPIDFSVDPVRHTLFWSEEDSNDIRKASAFGDGSDVETVVDTDLDPNLVHYESITDKLYWTDDFALTLSEADSDGNSVRTVLQLAGEHLFRAFCVNAADQEVFWYDGTAVHRANLSDGGAQTTIFTAASHPNVEALGTSMFWNRKSRRLFIVGTGTDSMPGRTDQIIFSIDRDGNDLQIHYATFFRIIDLAIDRSGNVLYWAMHWGGTNPCPTGNQEEDGPDLYLYRLELPGGETTRLNRFRTMPQLDRLGVVTRLDNDWANSLSYWDDGPEGVRVDVRDLVTMVNGGAVMCAD</sequence>
<dbReference type="KEGG" id="scor:J3U87_25770"/>
<dbReference type="PANTHER" id="PTHR46513">
    <property type="entry name" value="VITELLOGENIN RECEPTOR-LIKE PROTEIN-RELATED-RELATED"/>
    <property type="match status" value="1"/>
</dbReference>
<accession>A0A8A4TJM2</accession>
<name>A0A8A4TJM2_SULCO</name>
<dbReference type="PANTHER" id="PTHR46513:SF13">
    <property type="entry name" value="EGF-LIKE DOMAIN-CONTAINING PROTEIN"/>
    <property type="match status" value="1"/>
</dbReference>
<dbReference type="Gene3D" id="2.120.10.30">
    <property type="entry name" value="TolB, C-terminal domain"/>
    <property type="match status" value="2"/>
</dbReference>
<dbReference type="InterPro" id="IPR000033">
    <property type="entry name" value="LDLR_classB_rpt"/>
</dbReference>
<dbReference type="SUPFAM" id="SSF75011">
    <property type="entry name" value="3-carboxy-cis,cis-mucoante lactonizing enzyme"/>
    <property type="match status" value="1"/>
</dbReference>
<evidence type="ECO:0000313" key="2">
    <source>
        <dbReference type="Proteomes" id="UP000663929"/>
    </source>
</evidence>
<dbReference type="RefSeq" id="WP_237378657.1">
    <property type="nucleotide sequence ID" value="NZ_CP071793.1"/>
</dbReference>
<dbReference type="SMART" id="SM00135">
    <property type="entry name" value="LY"/>
    <property type="match status" value="3"/>
</dbReference>
<protein>
    <submittedName>
        <fullName evidence="1">Uncharacterized protein</fullName>
    </submittedName>
</protein>
<dbReference type="AlphaFoldDB" id="A0A8A4TJM2"/>
<dbReference type="Proteomes" id="UP000663929">
    <property type="component" value="Chromosome"/>
</dbReference>
<dbReference type="InterPro" id="IPR011042">
    <property type="entry name" value="6-blade_b-propeller_TolB-like"/>
</dbReference>
<keyword evidence="2" id="KW-1185">Reference proteome</keyword>
<dbReference type="EMBL" id="CP071793">
    <property type="protein sequence ID" value="QTD49008.1"/>
    <property type="molecule type" value="Genomic_DNA"/>
</dbReference>
<dbReference type="InterPro" id="IPR050778">
    <property type="entry name" value="Cueball_EGF_LRP_Nidogen"/>
</dbReference>
<organism evidence="1 2">
    <name type="scientific">Sulfidibacter corallicola</name>
    <dbReference type="NCBI Taxonomy" id="2818388"/>
    <lineage>
        <taxon>Bacteria</taxon>
        <taxon>Pseudomonadati</taxon>
        <taxon>Acidobacteriota</taxon>
        <taxon>Holophagae</taxon>
        <taxon>Acanthopleuribacterales</taxon>
        <taxon>Acanthopleuribacteraceae</taxon>
        <taxon>Sulfidibacter</taxon>
    </lineage>
</organism>
<evidence type="ECO:0000313" key="1">
    <source>
        <dbReference type="EMBL" id="QTD49008.1"/>
    </source>
</evidence>
<proteinExistence type="predicted"/>
<dbReference type="GO" id="GO:0060070">
    <property type="term" value="P:canonical Wnt signaling pathway"/>
    <property type="evidence" value="ECO:0007669"/>
    <property type="project" value="TreeGrafter"/>
</dbReference>
<dbReference type="GO" id="GO:0042813">
    <property type="term" value="F:Wnt receptor activity"/>
    <property type="evidence" value="ECO:0007669"/>
    <property type="project" value="TreeGrafter"/>
</dbReference>
<dbReference type="GO" id="GO:0005886">
    <property type="term" value="C:plasma membrane"/>
    <property type="evidence" value="ECO:0007669"/>
    <property type="project" value="TreeGrafter"/>
</dbReference>
<reference evidence="1" key="1">
    <citation type="submission" date="2021-03" db="EMBL/GenBank/DDBJ databases">
        <title>Acanthopleuribacteraceae sp. M133.</title>
        <authorList>
            <person name="Wang G."/>
        </authorList>
    </citation>
    <scope>NUCLEOTIDE SEQUENCE</scope>
    <source>
        <strain evidence="1">M133</strain>
    </source>
</reference>
<dbReference type="SUPFAM" id="SSF63825">
    <property type="entry name" value="YWTD domain"/>
    <property type="match status" value="1"/>
</dbReference>
<dbReference type="GO" id="GO:0017147">
    <property type="term" value="F:Wnt-protein binding"/>
    <property type="evidence" value="ECO:0007669"/>
    <property type="project" value="TreeGrafter"/>
</dbReference>
<gene>
    <name evidence="1" type="ORF">J3U87_25770</name>
</gene>